<accession>A0AAV6RLZ7</accession>
<feature type="transmembrane region" description="Helical" evidence="1">
    <location>
        <begin position="273"/>
        <end position="297"/>
    </location>
</feature>
<reference evidence="2 3" key="1">
    <citation type="journal article" date="2021" name="Sci. Rep.">
        <title>Chromosome anchoring in Senegalese sole (Solea senegalensis) reveals sex-associated markers and genome rearrangements in flatfish.</title>
        <authorList>
            <person name="Guerrero-Cozar I."/>
            <person name="Gomez-Garrido J."/>
            <person name="Berbel C."/>
            <person name="Martinez-Blanch J.F."/>
            <person name="Alioto T."/>
            <person name="Claros M.G."/>
            <person name="Gagnaire P.A."/>
            <person name="Manchado M."/>
        </authorList>
    </citation>
    <scope>NUCLEOTIDE SEQUENCE [LARGE SCALE GENOMIC DNA]</scope>
    <source>
        <strain evidence="2">Sse05_10M</strain>
    </source>
</reference>
<gene>
    <name evidence="2" type="ORF">JOB18_032580</name>
</gene>
<keyword evidence="1" id="KW-0472">Membrane</keyword>
<name>A0AAV6RLZ7_SOLSE</name>
<sequence length="325" mass="36171">MADAVDIVCVVNTLKTCAETRWRRRRSNRESESKVCWRDAAECVQPWIRADVRRETRASLDAHDSSMSSWKIVTFVGLLVSLISISKQDCSDYFNMNNWTKKHLIGSLPLVNAMDSNDIIECTLETACKKEETEEKDLLCPLQHCFTENTVEGTRRPLTCKNESSRNISFYHLHCMVARAARDVIVPEACNYDNVCPLYYMITPHDQTTTLPPTTTTTQSTTATTAAATTTKLRPAAVAANSSITTTTAATTSPVQGNAGKLNVEHQRNTDTAFFTMQSLLIISLILNVLLVVLVVMQWRMRPAVVRGNADSGENKNLTECDGDL</sequence>
<organism evidence="2 3">
    <name type="scientific">Solea senegalensis</name>
    <name type="common">Senegalese sole</name>
    <dbReference type="NCBI Taxonomy" id="28829"/>
    <lineage>
        <taxon>Eukaryota</taxon>
        <taxon>Metazoa</taxon>
        <taxon>Chordata</taxon>
        <taxon>Craniata</taxon>
        <taxon>Vertebrata</taxon>
        <taxon>Euteleostomi</taxon>
        <taxon>Actinopterygii</taxon>
        <taxon>Neopterygii</taxon>
        <taxon>Teleostei</taxon>
        <taxon>Neoteleostei</taxon>
        <taxon>Acanthomorphata</taxon>
        <taxon>Carangaria</taxon>
        <taxon>Pleuronectiformes</taxon>
        <taxon>Pleuronectoidei</taxon>
        <taxon>Soleidae</taxon>
        <taxon>Solea</taxon>
    </lineage>
</organism>
<comment type="caution">
    <text evidence="2">The sequence shown here is derived from an EMBL/GenBank/DDBJ whole genome shotgun (WGS) entry which is preliminary data.</text>
</comment>
<evidence type="ECO:0000256" key="1">
    <source>
        <dbReference type="SAM" id="Phobius"/>
    </source>
</evidence>
<keyword evidence="1" id="KW-0812">Transmembrane</keyword>
<dbReference type="AlphaFoldDB" id="A0AAV6RLZ7"/>
<proteinExistence type="predicted"/>
<evidence type="ECO:0000313" key="3">
    <source>
        <dbReference type="Proteomes" id="UP000693946"/>
    </source>
</evidence>
<dbReference type="EMBL" id="JAGKHQ010000011">
    <property type="protein sequence ID" value="KAG7505474.1"/>
    <property type="molecule type" value="Genomic_DNA"/>
</dbReference>
<keyword evidence="1" id="KW-1133">Transmembrane helix</keyword>
<evidence type="ECO:0000313" key="2">
    <source>
        <dbReference type="EMBL" id="KAG7505474.1"/>
    </source>
</evidence>
<dbReference type="Proteomes" id="UP000693946">
    <property type="component" value="Linkage Group LG19"/>
</dbReference>
<keyword evidence="3" id="KW-1185">Reference proteome</keyword>
<protein>
    <submittedName>
        <fullName evidence="2">Uncharacterized protein</fullName>
    </submittedName>
</protein>